<sequence>MPPQSFKEFRAAIETILWQQCQKAEFSEFFTRAKIWKKATAFSEVKPDKSSIIPERQVQAKTKY</sequence>
<dbReference type="EMBL" id="CAJVPS010000999">
    <property type="protein sequence ID" value="CAG8519402.1"/>
    <property type="molecule type" value="Genomic_DNA"/>
</dbReference>
<accession>A0A9N9F9Q1</accession>
<evidence type="ECO:0000313" key="2">
    <source>
        <dbReference type="Proteomes" id="UP000789508"/>
    </source>
</evidence>
<proteinExistence type="predicted"/>
<evidence type="ECO:0000313" key="1">
    <source>
        <dbReference type="EMBL" id="CAG8519402.1"/>
    </source>
</evidence>
<name>A0A9N9F9Q1_9GLOM</name>
<keyword evidence="2" id="KW-1185">Reference proteome</keyword>
<reference evidence="1" key="1">
    <citation type="submission" date="2021-06" db="EMBL/GenBank/DDBJ databases">
        <authorList>
            <person name="Kallberg Y."/>
            <person name="Tangrot J."/>
            <person name="Rosling A."/>
        </authorList>
    </citation>
    <scope>NUCLEOTIDE SEQUENCE</scope>
    <source>
        <strain evidence="1">FL130A</strain>
    </source>
</reference>
<gene>
    <name evidence="1" type="ORF">ALEPTO_LOCUS4385</name>
</gene>
<comment type="caution">
    <text evidence="1">The sequence shown here is derived from an EMBL/GenBank/DDBJ whole genome shotgun (WGS) entry which is preliminary data.</text>
</comment>
<protein>
    <submittedName>
        <fullName evidence="1">7047_t:CDS:1</fullName>
    </submittedName>
</protein>
<dbReference type="Proteomes" id="UP000789508">
    <property type="component" value="Unassembled WGS sequence"/>
</dbReference>
<organism evidence="1 2">
    <name type="scientific">Ambispora leptoticha</name>
    <dbReference type="NCBI Taxonomy" id="144679"/>
    <lineage>
        <taxon>Eukaryota</taxon>
        <taxon>Fungi</taxon>
        <taxon>Fungi incertae sedis</taxon>
        <taxon>Mucoromycota</taxon>
        <taxon>Glomeromycotina</taxon>
        <taxon>Glomeromycetes</taxon>
        <taxon>Archaeosporales</taxon>
        <taxon>Ambisporaceae</taxon>
        <taxon>Ambispora</taxon>
    </lineage>
</organism>
<dbReference type="AlphaFoldDB" id="A0A9N9F9Q1"/>